<protein>
    <submittedName>
        <fullName evidence="1">Uncharacterized protein</fullName>
    </submittedName>
</protein>
<evidence type="ECO:0000313" key="1">
    <source>
        <dbReference type="EMBL" id="TDL22462.1"/>
    </source>
</evidence>
<evidence type="ECO:0000313" key="2">
    <source>
        <dbReference type="Proteomes" id="UP000294933"/>
    </source>
</evidence>
<dbReference type="VEuPathDB" id="FungiDB:BD410DRAFT_788754"/>
<dbReference type="EMBL" id="ML170175">
    <property type="protein sequence ID" value="TDL22462.1"/>
    <property type="molecule type" value="Genomic_DNA"/>
</dbReference>
<name>A0A4Y7Q5N4_9AGAM</name>
<proteinExistence type="predicted"/>
<dbReference type="Proteomes" id="UP000294933">
    <property type="component" value="Unassembled WGS sequence"/>
</dbReference>
<accession>A0A4Y7Q5N4</accession>
<keyword evidence="2" id="KW-1185">Reference proteome</keyword>
<sequence length="120" mass="13377">MAALKYVQGHLGKRIRVLQKACMSSVMENGITTMPNEILTLVFERGHRMTSGCAFAKCVSHVSRRFRQTSLRTTLLWSRLSAAYADTQIQTFLERSGQVDLEVSTRLPFGSAPEKIGVIS</sequence>
<dbReference type="OrthoDB" id="3365698at2759"/>
<organism evidence="1 2">
    <name type="scientific">Rickenella mellea</name>
    <dbReference type="NCBI Taxonomy" id="50990"/>
    <lineage>
        <taxon>Eukaryota</taxon>
        <taxon>Fungi</taxon>
        <taxon>Dikarya</taxon>
        <taxon>Basidiomycota</taxon>
        <taxon>Agaricomycotina</taxon>
        <taxon>Agaricomycetes</taxon>
        <taxon>Hymenochaetales</taxon>
        <taxon>Rickenellaceae</taxon>
        <taxon>Rickenella</taxon>
    </lineage>
</organism>
<reference evidence="1 2" key="1">
    <citation type="submission" date="2018-06" db="EMBL/GenBank/DDBJ databases">
        <title>A transcriptomic atlas of mushroom development highlights an independent origin of complex multicellularity.</title>
        <authorList>
            <consortium name="DOE Joint Genome Institute"/>
            <person name="Krizsan K."/>
            <person name="Almasi E."/>
            <person name="Merenyi Z."/>
            <person name="Sahu N."/>
            <person name="Viragh M."/>
            <person name="Koszo T."/>
            <person name="Mondo S."/>
            <person name="Kiss B."/>
            <person name="Balint B."/>
            <person name="Kues U."/>
            <person name="Barry K."/>
            <person name="Hegedus J.C."/>
            <person name="Henrissat B."/>
            <person name="Johnson J."/>
            <person name="Lipzen A."/>
            <person name="Ohm R."/>
            <person name="Nagy I."/>
            <person name="Pangilinan J."/>
            <person name="Yan J."/>
            <person name="Xiong Y."/>
            <person name="Grigoriev I.V."/>
            <person name="Hibbett D.S."/>
            <person name="Nagy L.G."/>
        </authorList>
    </citation>
    <scope>NUCLEOTIDE SEQUENCE [LARGE SCALE GENOMIC DNA]</scope>
    <source>
        <strain evidence="1 2">SZMC22713</strain>
    </source>
</reference>
<dbReference type="STRING" id="50990.A0A4Y7Q5N4"/>
<gene>
    <name evidence="1" type="ORF">BD410DRAFT_788754</name>
</gene>
<dbReference type="AlphaFoldDB" id="A0A4Y7Q5N4"/>